<dbReference type="Gene3D" id="3.30.479.30">
    <property type="entry name" value="Band 7 domain"/>
    <property type="match status" value="1"/>
</dbReference>
<keyword evidence="1" id="KW-0175">Coiled coil</keyword>
<evidence type="ECO:0000313" key="5">
    <source>
        <dbReference type="EMBL" id="OMI25589.1"/>
    </source>
</evidence>
<gene>
    <name evidence="5" type="ORF">BTA31_17345</name>
    <name evidence="4" type="ORF">MOE73_07220</name>
</gene>
<dbReference type="PANTHER" id="PTHR23222:SF0">
    <property type="entry name" value="PROHIBITIN 1"/>
    <property type="match status" value="1"/>
</dbReference>
<evidence type="ECO:0000256" key="2">
    <source>
        <dbReference type="SAM" id="Phobius"/>
    </source>
</evidence>
<dbReference type="Pfam" id="PF01145">
    <property type="entry name" value="Band_7"/>
    <property type="match status" value="1"/>
</dbReference>
<dbReference type="Proteomes" id="UP000187046">
    <property type="component" value="Unassembled WGS sequence"/>
</dbReference>
<feature type="transmembrane region" description="Helical" evidence="2">
    <location>
        <begin position="12"/>
        <end position="35"/>
    </location>
</feature>
<dbReference type="GO" id="GO:0016020">
    <property type="term" value="C:membrane"/>
    <property type="evidence" value="ECO:0007669"/>
    <property type="project" value="InterPro"/>
</dbReference>
<reference evidence="4" key="2">
    <citation type="submission" date="2022-02" db="EMBL/GenBank/DDBJ databases">
        <title>Crop Bioprotection Bacillus Genome Sequencing.</title>
        <authorList>
            <person name="Dunlap C."/>
        </authorList>
    </citation>
    <scope>NUCLEOTIDE SEQUENCE</scope>
    <source>
        <strain evidence="4">T20C14</strain>
    </source>
</reference>
<accession>A0AA90E0N5</accession>
<evidence type="ECO:0000313" key="4">
    <source>
        <dbReference type="EMBL" id="MCY9279850.1"/>
    </source>
</evidence>
<keyword evidence="2" id="KW-1133">Transmembrane helix</keyword>
<keyword evidence="2" id="KW-0812">Transmembrane</keyword>
<evidence type="ECO:0000313" key="6">
    <source>
        <dbReference type="Proteomes" id="UP000187046"/>
    </source>
</evidence>
<dbReference type="Proteomes" id="UP001066455">
    <property type="component" value="Unassembled WGS sequence"/>
</dbReference>
<reference evidence="5 6" key="1">
    <citation type="submission" date="2016-12" db="EMBL/GenBank/DDBJ databases">
        <title>Bacillus phylogenomics.</title>
        <authorList>
            <person name="Dunlap C."/>
        </authorList>
    </citation>
    <scope>NUCLEOTIDE SEQUENCE [LARGE SCALE GENOMIC DNA]</scope>
    <source>
        <strain evidence="5 6">NRRL B-41327</strain>
    </source>
</reference>
<evidence type="ECO:0000256" key="1">
    <source>
        <dbReference type="SAM" id="Coils"/>
    </source>
</evidence>
<feature type="domain" description="Band 7" evidence="3">
    <location>
        <begin position="37"/>
        <end position="220"/>
    </location>
</feature>
<name>A0AA90E0N5_9BACI</name>
<dbReference type="InterPro" id="IPR000163">
    <property type="entry name" value="Prohibitin"/>
</dbReference>
<sequence length="277" mass="30722">MNEKQPKKNKSKTLLGGIIVAAALIIGGFTASLFIEKIPNGYVGVVYSPNGGVKSETLDQGWHLVGLFDKVTRYPVRMQTVNNQDIQVATSDGKNISMDIAYNYVVQPDKVVELFNKFGAVDIESIENSYLKTRLWDAARKSISKYSVIDTYGQKSSDAAAEIQKTFADDMKGLGFVIDDLTLGVPKPDKATQEAIDARVKSSQELERTQTELKIAEAEAKKKKIEAQGIAEYNEIIKKSMSDEMIKYQWIQKWDGKMPKATGSNSLIQIPTDEKGK</sequence>
<keyword evidence="6" id="KW-1185">Reference proteome</keyword>
<dbReference type="CDD" id="cd03401">
    <property type="entry name" value="SPFH_prohibitin"/>
    <property type="match status" value="1"/>
</dbReference>
<evidence type="ECO:0000313" key="7">
    <source>
        <dbReference type="Proteomes" id="UP001066455"/>
    </source>
</evidence>
<dbReference type="SUPFAM" id="SSF117892">
    <property type="entry name" value="Band 7/SPFH domain"/>
    <property type="match status" value="1"/>
</dbReference>
<keyword evidence="2" id="KW-0472">Membrane</keyword>
<dbReference type="EMBL" id="JALAXI010000007">
    <property type="protein sequence ID" value="MCY9279850.1"/>
    <property type="molecule type" value="Genomic_DNA"/>
</dbReference>
<dbReference type="RefSeq" id="WP_043926438.1">
    <property type="nucleotide sequence ID" value="NZ_AZYP01000021.1"/>
</dbReference>
<dbReference type="InterPro" id="IPR036013">
    <property type="entry name" value="Band_7/SPFH_dom_sf"/>
</dbReference>
<comment type="caution">
    <text evidence="4">The sequence shown here is derived from an EMBL/GenBank/DDBJ whole genome shotgun (WGS) entry which is preliminary data.</text>
</comment>
<dbReference type="PANTHER" id="PTHR23222">
    <property type="entry name" value="PROHIBITIN"/>
    <property type="match status" value="1"/>
</dbReference>
<dbReference type="EMBL" id="MRBL01000020">
    <property type="protein sequence ID" value="OMI25589.1"/>
    <property type="molecule type" value="Genomic_DNA"/>
</dbReference>
<protein>
    <submittedName>
        <fullName evidence="4">Prohibitin family protein</fullName>
    </submittedName>
</protein>
<feature type="coiled-coil region" evidence="1">
    <location>
        <begin position="199"/>
        <end position="228"/>
    </location>
</feature>
<dbReference type="AlphaFoldDB" id="A0AA90E0N5"/>
<proteinExistence type="predicted"/>
<evidence type="ECO:0000259" key="3">
    <source>
        <dbReference type="Pfam" id="PF01145"/>
    </source>
</evidence>
<dbReference type="InterPro" id="IPR001107">
    <property type="entry name" value="Band_7"/>
</dbReference>
<organism evidence="4 7">
    <name type="scientific">Bacillus haynesii</name>
    <dbReference type="NCBI Taxonomy" id="1925021"/>
    <lineage>
        <taxon>Bacteria</taxon>
        <taxon>Bacillati</taxon>
        <taxon>Bacillota</taxon>
        <taxon>Bacilli</taxon>
        <taxon>Bacillales</taxon>
        <taxon>Bacillaceae</taxon>
        <taxon>Bacillus</taxon>
    </lineage>
</organism>